<reference evidence="1 2" key="1">
    <citation type="journal article" date="2012" name="Genome Biol.">
        <title>Sequencing three crocodilian genomes to illuminate the evolution of archosaurs and amniotes.</title>
        <authorList>
            <person name="St John J.A."/>
            <person name="Braun E.L."/>
            <person name="Isberg S.R."/>
            <person name="Miles L.G."/>
            <person name="Chong A.Y."/>
            <person name="Gongora J."/>
            <person name="Dalzell P."/>
            <person name="Moran C."/>
            <person name="Bed'hom B."/>
            <person name="Abzhanov A."/>
            <person name="Burgess S.C."/>
            <person name="Cooksey A.M."/>
            <person name="Castoe T.A."/>
            <person name="Crawford N.G."/>
            <person name="Densmore L.D."/>
            <person name="Drew J.C."/>
            <person name="Edwards S.V."/>
            <person name="Faircloth B.C."/>
            <person name="Fujita M.K."/>
            <person name="Greenwold M.J."/>
            <person name="Hoffmann F.G."/>
            <person name="Howard J.M."/>
            <person name="Iguchi T."/>
            <person name="Janes D.E."/>
            <person name="Khan S.Y."/>
            <person name="Kohno S."/>
            <person name="de Koning A.J."/>
            <person name="Lance S.L."/>
            <person name="McCarthy F.M."/>
            <person name="McCormack J.E."/>
            <person name="Merchant M.E."/>
            <person name="Peterson D.G."/>
            <person name="Pollock D.D."/>
            <person name="Pourmand N."/>
            <person name="Raney B.J."/>
            <person name="Roessler K.A."/>
            <person name="Sanford J.R."/>
            <person name="Sawyer R.H."/>
            <person name="Schmidt C.J."/>
            <person name="Triplett E.W."/>
            <person name="Tuberville T.D."/>
            <person name="Venegas-Anaya M."/>
            <person name="Howard J.T."/>
            <person name="Jarvis E.D."/>
            <person name="Guillette L.J.Jr."/>
            <person name="Glenn T.C."/>
            <person name="Green R.E."/>
            <person name="Ray D.A."/>
        </authorList>
    </citation>
    <scope>NUCLEOTIDE SEQUENCE [LARGE SCALE GENOMIC DNA]</scope>
    <source>
        <strain evidence="1">KSC_2009_1</strain>
    </source>
</reference>
<proteinExistence type="predicted"/>
<dbReference type="EMBL" id="AKHW03002440">
    <property type="protein sequence ID" value="KYO38716.1"/>
    <property type="molecule type" value="Genomic_DNA"/>
</dbReference>
<comment type="caution">
    <text evidence="1">The sequence shown here is derived from an EMBL/GenBank/DDBJ whole genome shotgun (WGS) entry which is preliminary data.</text>
</comment>
<evidence type="ECO:0000313" key="1">
    <source>
        <dbReference type="EMBL" id="KYO38716.1"/>
    </source>
</evidence>
<dbReference type="Proteomes" id="UP000050525">
    <property type="component" value="Unassembled WGS sequence"/>
</dbReference>
<accession>A0A151NPD8</accession>
<organism evidence="1 2">
    <name type="scientific">Alligator mississippiensis</name>
    <name type="common">American alligator</name>
    <dbReference type="NCBI Taxonomy" id="8496"/>
    <lineage>
        <taxon>Eukaryota</taxon>
        <taxon>Metazoa</taxon>
        <taxon>Chordata</taxon>
        <taxon>Craniata</taxon>
        <taxon>Vertebrata</taxon>
        <taxon>Euteleostomi</taxon>
        <taxon>Archelosauria</taxon>
        <taxon>Archosauria</taxon>
        <taxon>Crocodylia</taxon>
        <taxon>Alligatoridae</taxon>
        <taxon>Alligatorinae</taxon>
        <taxon>Alligator</taxon>
    </lineage>
</organism>
<keyword evidence="2" id="KW-1185">Reference proteome</keyword>
<dbReference type="AlphaFoldDB" id="A0A151NPD8"/>
<evidence type="ECO:0000313" key="2">
    <source>
        <dbReference type="Proteomes" id="UP000050525"/>
    </source>
</evidence>
<protein>
    <submittedName>
        <fullName evidence="1">Uncharacterized protein</fullName>
    </submittedName>
</protein>
<sequence length="79" mass="9151">MLAEAYDPGKTQGWCNPKRLTENDYSPDYWLHYRYNFQNGEIGSRMGPPYVQSSTWLLNHSDVPPCLEHSGCFRQPISV</sequence>
<name>A0A151NPD8_ALLMI</name>
<gene>
    <name evidence="1" type="ORF">Y1Q_0023414</name>
</gene>